<dbReference type="InterPro" id="IPR000620">
    <property type="entry name" value="EamA_dom"/>
</dbReference>
<feature type="transmembrane region" description="Helical" evidence="1">
    <location>
        <begin position="66"/>
        <end position="87"/>
    </location>
</feature>
<dbReference type="Proteomes" id="UP000633219">
    <property type="component" value="Unassembled WGS sequence"/>
</dbReference>
<dbReference type="Pfam" id="PF00892">
    <property type="entry name" value="EamA"/>
    <property type="match status" value="2"/>
</dbReference>
<keyword evidence="1" id="KW-0472">Membrane</keyword>
<protein>
    <submittedName>
        <fullName evidence="3">DMT family transporter</fullName>
    </submittedName>
</protein>
<feature type="transmembrane region" description="Helical" evidence="1">
    <location>
        <begin position="239"/>
        <end position="258"/>
    </location>
</feature>
<evidence type="ECO:0000256" key="1">
    <source>
        <dbReference type="SAM" id="Phobius"/>
    </source>
</evidence>
<keyword evidence="4" id="KW-1185">Reference proteome</keyword>
<comment type="caution">
    <text evidence="3">The sequence shown here is derived from an EMBL/GenBank/DDBJ whole genome shotgun (WGS) entry which is preliminary data.</text>
</comment>
<reference evidence="3" key="1">
    <citation type="submission" date="2021-01" db="EMBL/GenBank/DDBJ databases">
        <title>Rhizobium sp. strain KVB221 16S ribosomal RNA gene Genome sequencing and assembly.</title>
        <authorList>
            <person name="Kang M."/>
        </authorList>
    </citation>
    <scope>NUCLEOTIDE SEQUENCE</scope>
    <source>
        <strain evidence="3">KVB221</strain>
    </source>
</reference>
<dbReference type="AlphaFoldDB" id="A0A936YKR0"/>
<sequence>MNKTVLSGVILTSFSYFLFSLQDAAVKLLVVGLPVFQILFIRSVVIFCICLAIGRKPVVVAAVTSPVLLPLFFRNLLLLGAWLAFYSAARDLGLAELTTVYYASPVIITLLAVPILKERVPAIRWVAVIFGFIGVVIACNPIGNGMTLSLPVGLALLAAVLWAVSTVLLRKTAMHEKTIVQMMVSSGFFIVVTGIACLFLWTPVSATELGLMAGTGLLAGIAQFAFFESMRRAPVSILAPFEYTSLIWAFMLGFAIWGDVPQDNVFFGAGLIFAAGAIIVLGERFMKRLDPPASVH</sequence>
<dbReference type="GO" id="GO:0016020">
    <property type="term" value="C:membrane"/>
    <property type="evidence" value="ECO:0007669"/>
    <property type="project" value="InterPro"/>
</dbReference>
<name>A0A936YKR0_9HYPH</name>
<accession>A0A936YKR0</accession>
<keyword evidence="1" id="KW-1133">Transmembrane helix</keyword>
<feature type="transmembrane region" description="Helical" evidence="1">
    <location>
        <begin position="149"/>
        <end position="170"/>
    </location>
</feature>
<feature type="transmembrane region" description="Helical" evidence="1">
    <location>
        <begin position="123"/>
        <end position="143"/>
    </location>
</feature>
<evidence type="ECO:0000313" key="3">
    <source>
        <dbReference type="EMBL" id="MBL0372130.1"/>
    </source>
</evidence>
<evidence type="ECO:0000259" key="2">
    <source>
        <dbReference type="Pfam" id="PF00892"/>
    </source>
</evidence>
<dbReference type="PANTHER" id="PTHR22911">
    <property type="entry name" value="ACYL-MALONYL CONDENSING ENZYME-RELATED"/>
    <property type="match status" value="1"/>
</dbReference>
<feature type="domain" description="EamA" evidence="2">
    <location>
        <begin position="7"/>
        <end position="137"/>
    </location>
</feature>
<feature type="transmembrane region" description="Helical" evidence="1">
    <location>
        <begin position="182"/>
        <end position="203"/>
    </location>
</feature>
<dbReference type="RefSeq" id="WP_201656212.1">
    <property type="nucleotide sequence ID" value="NZ_JAEQNC010000004.1"/>
</dbReference>
<dbReference type="EMBL" id="JAEQNC010000004">
    <property type="protein sequence ID" value="MBL0372130.1"/>
    <property type="molecule type" value="Genomic_DNA"/>
</dbReference>
<feature type="domain" description="EamA" evidence="2">
    <location>
        <begin position="152"/>
        <end position="280"/>
    </location>
</feature>
<organism evidence="3 4">
    <name type="scientific">Rhizobium setariae</name>
    <dbReference type="NCBI Taxonomy" id="2801340"/>
    <lineage>
        <taxon>Bacteria</taxon>
        <taxon>Pseudomonadati</taxon>
        <taxon>Pseudomonadota</taxon>
        <taxon>Alphaproteobacteria</taxon>
        <taxon>Hyphomicrobiales</taxon>
        <taxon>Rhizobiaceae</taxon>
        <taxon>Rhizobium/Agrobacterium group</taxon>
        <taxon>Rhizobium</taxon>
    </lineage>
</organism>
<feature type="transmembrane region" description="Helical" evidence="1">
    <location>
        <begin position="264"/>
        <end position="282"/>
    </location>
</feature>
<proteinExistence type="predicted"/>
<dbReference type="PANTHER" id="PTHR22911:SF103">
    <property type="entry name" value="BLR2811 PROTEIN"/>
    <property type="match status" value="1"/>
</dbReference>
<dbReference type="InterPro" id="IPR037185">
    <property type="entry name" value="EmrE-like"/>
</dbReference>
<keyword evidence="1" id="KW-0812">Transmembrane</keyword>
<feature type="transmembrane region" description="Helical" evidence="1">
    <location>
        <begin position="34"/>
        <end position="54"/>
    </location>
</feature>
<gene>
    <name evidence="3" type="ORF">JJB09_08820</name>
</gene>
<feature type="transmembrane region" description="Helical" evidence="1">
    <location>
        <begin position="99"/>
        <end position="116"/>
    </location>
</feature>
<feature type="transmembrane region" description="Helical" evidence="1">
    <location>
        <begin position="209"/>
        <end position="227"/>
    </location>
</feature>
<dbReference type="SUPFAM" id="SSF103481">
    <property type="entry name" value="Multidrug resistance efflux transporter EmrE"/>
    <property type="match status" value="2"/>
</dbReference>
<evidence type="ECO:0000313" key="4">
    <source>
        <dbReference type="Proteomes" id="UP000633219"/>
    </source>
</evidence>